<dbReference type="GO" id="GO:0000428">
    <property type="term" value="C:DNA-directed RNA polymerase complex"/>
    <property type="evidence" value="ECO:0007669"/>
    <property type="project" value="UniProtKB-KW"/>
</dbReference>
<dbReference type="GO" id="GO:0003677">
    <property type="term" value="F:DNA binding"/>
    <property type="evidence" value="ECO:0007669"/>
    <property type="project" value="UniProtKB-KW"/>
</dbReference>
<sequence>MALTPRLELKHSQTLVMTPQLQQAIKLLQYTNLELTDYISQEIEKNPLLEIGDSGGNSDAGPGQERDGGLVDMAAPDIAPPSDGTHAASDVKIREGGTDGDSIDTDFDNVYNNDSPADLASGLSGLSLSGGSIRGSGGGDGDLDFEQNLTQAESLRDHLESQLAHLHLTPAAEMISRFLVDMVDESGYLREDIGGVAERLDCSLADVEAVLVQLQGFEPSGVFARSLQECLAIQLRDLDRFDPAMEMLVQNLELLARRDLVALRRICGVDQEDLTDMVTELQALNPKPGLAYSSEMTMPVVPDVFVRRGPKGSWIIDLNGDTLPRVLVNTSYHTEIFSRTSNKEEKAFISDCYNSANWLVKALDQRAKTILKVATEIVRQQEGFFLQGVRHLRPMNLRMIADAISMHESTVSRVTANKYLATDRGIFEMKYFFTSAIQSSGEGEAHASESVKQRIKELIDAESPASILSDDRIVEILIKERIDIARRTVAKYRDALKIPSSVQRRRQKAAV</sequence>
<dbReference type="PROSITE" id="PS50044">
    <property type="entry name" value="SIGMA54_3"/>
    <property type="match status" value="1"/>
</dbReference>
<evidence type="ECO:0000256" key="8">
    <source>
        <dbReference type="ARBA" id="ARBA00023163"/>
    </source>
</evidence>
<dbReference type="Gene3D" id="1.10.10.60">
    <property type="entry name" value="Homeodomain-like"/>
    <property type="match status" value="1"/>
</dbReference>
<reference evidence="13" key="2">
    <citation type="journal article" date="2023" name="Syst. Appl. Microbiol.">
        <title>Govania unica gen. nov., sp. nov., a rare biosphere bacterium that represents a novel family in the class Alphaproteobacteria.</title>
        <authorList>
            <person name="Vandamme P."/>
            <person name="Peeters C."/>
            <person name="Hettiarachchi A."/>
            <person name="Cnockaert M."/>
            <person name="Carlier A."/>
        </authorList>
    </citation>
    <scope>NUCLEOTIDE SEQUENCE</scope>
    <source>
        <strain evidence="13">LMG 31809</strain>
    </source>
</reference>
<gene>
    <name evidence="13" type="primary">rpoN</name>
    <name evidence="13" type="ORF">NYP16_03340</name>
</gene>
<dbReference type="PROSITE" id="PS00717">
    <property type="entry name" value="SIGMA54_1"/>
    <property type="match status" value="1"/>
</dbReference>
<evidence type="ECO:0000256" key="6">
    <source>
        <dbReference type="ARBA" id="ARBA00023082"/>
    </source>
</evidence>
<organism evidence="13 14">
    <name type="scientific">Govanella unica</name>
    <dbReference type="NCBI Taxonomy" id="2975056"/>
    <lineage>
        <taxon>Bacteria</taxon>
        <taxon>Pseudomonadati</taxon>
        <taxon>Pseudomonadota</taxon>
        <taxon>Alphaproteobacteria</taxon>
        <taxon>Emcibacterales</taxon>
        <taxon>Govanellaceae</taxon>
        <taxon>Govanella</taxon>
    </lineage>
</organism>
<keyword evidence="2 9" id="KW-0240">DNA-directed RNA polymerase</keyword>
<dbReference type="InterPro" id="IPR038709">
    <property type="entry name" value="RpoN_core-bd_sf"/>
</dbReference>
<dbReference type="AlphaFoldDB" id="A0A9X3Z6C6"/>
<evidence type="ECO:0000259" key="12">
    <source>
        <dbReference type="Pfam" id="PF04963"/>
    </source>
</evidence>
<evidence type="ECO:0000256" key="4">
    <source>
        <dbReference type="ARBA" id="ARBA00022695"/>
    </source>
</evidence>
<evidence type="ECO:0000313" key="14">
    <source>
        <dbReference type="Proteomes" id="UP001141619"/>
    </source>
</evidence>
<evidence type="ECO:0000256" key="7">
    <source>
        <dbReference type="ARBA" id="ARBA00023125"/>
    </source>
</evidence>
<dbReference type="NCBIfam" id="NF004596">
    <property type="entry name" value="PRK05932.1-3"/>
    <property type="match status" value="1"/>
</dbReference>
<evidence type="ECO:0000256" key="2">
    <source>
        <dbReference type="ARBA" id="ARBA00022478"/>
    </source>
</evidence>
<dbReference type="GO" id="GO:0006352">
    <property type="term" value="P:DNA-templated transcription initiation"/>
    <property type="evidence" value="ECO:0007669"/>
    <property type="project" value="InterPro"/>
</dbReference>
<feature type="domain" description="RNA polymerase sigma factor 54 DNA-binding" evidence="11">
    <location>
        <begin position="347"/>
        <end position="506"/>
    </location>
</feature>
<keyword evidence="4 9" id="KW-0548">Nucleotidyltransferase</keyword>
<dbReference type="PROSITE" id="PS00718">
    <property type="entry name" value="SIGMA54_2"/>
    <property type="match status" value="1"/>
</dbReference>
<dbReference type="RefSeq" id="WP_274942691.1">
    <property type="nucleotide sequence ID" value="NZ_JANWOI010000001.1"/>
</dbReference>
<dbReference type="Pfam" id="PF00309">
    <property type="entry name" value="Sigma54_AID"/>
    <property type="match status" value="1"/>
</dbReference>
<evidence type="ECO:0000259" key="11">
    <source>
        <dbReference type="Pfam" id="PF04552"/>
    </source>
</evidence>
<evidence type="ECO:0000256" key="10">
    <source>
        <dbReference type="SAM" id="MobiDB-lite"/>
    </source>
</evidence>
<feature type="region of interest" description="Disordered" evidence="10">
    <location>
        <begin position="50"/>
        <end position="109"/>
    </location>
</feature>
<keyword evidence="3 9" id="KW-0808">Transferase</keyword>
<dbReference type="PIRSF" id="PIRSF000774">
    <property type="entry name" value="RpoN"/>
    <property type="match status" value="1"/>
</dbReference>
<dbReference type="InterPro" id="IPR007634">
    <property type="entry name" value="RNA_pol_sigma_54_DNA-bd"/>
</dbReference>
<name>A0A9X3Z6C6_9PROT</name>
<dbReference type="GO" id="GO:0001216">
    <property type="term" value="F:DNA-binding transcription activator activity"/>
    <property type="evidence" value="ECO:0007669"/>
    <property type="project" value="InterPro"/>
</dbReference>
<accession>A0A9X3Z6C6</accession>
<evidence type="ECO:0000256" key="3">
    <source>
        <dbReference type="ARBA" id="ARBA00022679"/>
    </source>
</evidence>
<keyword evidence="7 9" id="KW-0238">DNA-binding</keyword>
<dbReference type="Pfam" id="PF04963">
    <property type="entry name" value="Sigma54_CBD"/>
    <property type="match status" value="1"/>
</dbReference>
<feature type="domain" description="RNA polymerase sigma factor 54 core-binding" evidence="12">
    <location>
        <begin position="145"/>
        <end position="332"/>
    </location>
</feature>
<keyword evidence="8 9" id="KW-0804">Transcription</keyword>
<dbReference type="PANTHER" id="PTHR32248:SF4">
    <property type="entry name" value="RNA POLYMERASE SIGMA-54 FACTOR"/>
    <property type="match status" value="1"/>
</dbReference>
<evidence type="ECO:0000313" key="13">
    <source>
        <dbReference type="EMBL" id="MDA5192991.1"/>
    </source>
</evidence>
<proteinExistence type="inferred from homology"/>
<dbReference type="Proteomes" id="UP001141619">
    <property type="component" value="Unassembled WGS sequence"/>
</dbReference>
<comment type="function">
    <text evidence="9">Sigma factors are initiation factors that promote the attachment of RNA polymerase to specific initiation sites and are then released.</text>
</comment>
<dbReference type="Pfam" id="PF04552">
    <property type="entry name" value="Sigma54_DBD"/>
    <property type="match status" value="1"/>
</dbReference>
<keyword evidence="14" id="KW-1185">Reference proteome</keyword>
<dbReference type="PRINTS" id="PR00045">
    <property type="entry name" value="SIGMA54FCT"/>
</dbReference>
<evidence type="ECO:0000256" key="1">
    <source>
        <dbReference type="ARBA" id="ARBA00008798"/>
    </source>
</evidence>
<comment type="caution">
    <text evidence="13">The sequence shown here is derived from an EMBL/GenBank/DDBJ whole genome shotgun (WGS) entry which is preliminary data.</text>
</comment>
<dbReference type="NCBIfam" id="TIGR02395">
    <property type="entry name" value="rpoN_sigma"/>
    <property type="match status" value="1"/>
</dbReference>
<dbReference type="GO" id="GO:0016779">
    <property type="term" value="F:nucleotidyltransferase activity"/>
    <property type="evidence" value="ECO:0007669"/>
    <property type="project" value="UniProtKB-KW"/>
</dbReference>
<protein>
    <recommendedName>
        <fullName evidence="9">RNA polymerase sigma-54 factor</fullName>
    </recommendedName>
</protein>
<dbReference type="PANTHER" id="PTHR32248">
    <property type="entry name" value="RNA POLYMERASE SIGMA-54 FACTOR"/>
    <property type="match status" value="1"/>
</dbReference>
<comment type="similarity">
    <text evidence="1 9">Belongs to the sigma-54 factor family.</text>
</comment>
<dbReference type="EMBL" id="JANWOI010000001">
    <property type="protein sequence ID" value="MDA5192991.1"/>
    <property type="molecule type" value="Genomic_DNA"/>
</dbReference>
<dbReference type="Gene3D" id="1.10.10.1330">
    <property type="entry name" value="RNA polymerase sigma-54 factor, core-binding domain"/>
    <property type="match status" value="1"/>
</dbReference>
<dbReference type="NCBIfam" id="NF009118">
    <property type="entry name" value="PRK12469.1"/>
    <property type="match status" value="1"/>
</dbReference>
<evidence type="ECO:0000256" key="9">
    <source>
        <dbReference type="PIRNR" id="PIRNR000774"/>
    </source>
</evidence>
<dbReference type="InterPro" id="IPR007046">
    <property type="entry name" value="RNA_pol_sigma_54_core-bd"/>
</dbReference>
<evidence type="ECO:0000256" key="5">
    <source>
        <dbReference type="ARBA" id="ARBA00023015"/>
    </source>
</evidence>
<keyword evidence="6 9" id="KW-0731">Sigma factor</keyword>
<dbReference type="InterPro" id="IPR000394">
    <property type="entry name" value="RNA_pol_sigma_54"/>
</dbReference>
<reference evidence="13" key="1">
    <citation type="submission" date="2022-08" db="EMBL/GenBank/DDBJ databases">
        <authorList>
            <person name="Vandamme P."/>
            <person name="Hettiarachchi A."/>
            <person name="Peeters C."/>
            <person name="Cnockaert M."/>
            <person name="Carlier A."/>
        </authorList>
    </citation>
    <scope>NUCLEOTIDE SEQUENCE</scope>
    <source>
        <strain evidence="13">LMG 31809</strain>
    </source>
</reference>
<keyword evidence="5 9" id="KW-0805">Transcription regulation</keyword>
<dbReference type="GO" id="GO:0016987">
    <property type="term" value="F:sigma factor activity"/>
    <property type="evidence" value="ECO:0007669"/>
    <property type="project" value="UniProtKB-KW"/>
</dbReference>